<dbReference type="Pfam" id="PF03733">
    <property type="entry name" value="YccF"/>
    <property type="match status" value="1"/>
</dbReference>
<evidence type="ECO:0000313" key="4">
    <source>
        <dbReference type="Proteomes" id="UP000198518"/>
    </source>
</evidence>
<organism evidence="3 4">
    <name type="scientific">Halobacterium jilantaiense</name>
    <dbReference type="NCBI Taxonomy" id="355548"/>
    <lineage>
        <taxon>Archaea</taxon>
        <taxon>Methanobacteriati</taxon>
        <taxon>Methanobacteriota</taxon>
        <taxon>Stenosarchaea group</taxon>
        <taxon>Halobacteria</taxon>
        <taxon>Halobacteriales</taxon>
        <taxon>Halobacteriaceae</taxon>
        <taxon>Halobacterium</taxon>
    </lineage>
</organism>
<evidence type="ECO:0000256" key="1">
    <source>
        <dbReference type="SAM" id="Phobius"/>
    </source>
</evidence>
<feature type="domain" description="Inner membrane component" evidence="2">
    <location>
        <begin position="85"/>
        <end position="119"/>
    </location>
</feature>
<evidence type="ECO:0000259" key="2">
    <source>
        <dbReference type="Pfam" id="PF03733"/>
    </source>
</evidence>
<evidence type="ECO:0000313" key="3">
    <source>
        <dbReference type="EMBL" id="SEW20345.1"/>
    </source>
</evidence>
<reference evidence="3 4" key="1">
    <citation type="submission" date="2016-10" db="EMBL/GenBank/DDBJ databases">
        <authorList>
            <person name="de Groot N.N."/>
        </authorList>
    </citation>
    <scope>NUCLEOTIDE SEQUENCE [LARGE SCALE GENOMIC DNA]</scope>
    <source>
        <strain evidence="3 4">CGMCC 1.5337</strain>
    </source>
</reference>
<gene>
    <name evidence="3" type="ORF">SAMN04487945_2149</name>
</gene>
<keyword evidence="1" id="KW-1133">Transmembrane helix</keyword>
<dbReference type="STRING" id="355548.SAMN04487945_2149"/>
<keyword evidence="1" id="KW-0472">Membrane</keyword>
<name>A0A1I0Q058_9EURY</name>
<feature type="transmembrane region" description="Helical" evidence="1">
    <location>
        <begin position="12"/>
        <end position="33"/>
    </location>
</feature>
<dbReference type="InterPro" id="IPR005185">
    <property type="entry name" value="YccF"/>
</dbReference>
<accession>A0A1I0Q058</accession>
<dbReference type="Proteomes" id="UP000198518">
    <property type="component" value="Unassembled WGS sequence"/>
</dbReference>
<dbReference type="AlphaFoldDB" id="A0A1I0Q058"/>
<keyword evidence="4" id="KW-1185">Reference proteome</keyword>
<dbReference type="RefSeq" id="WP_089669385.1">
    <property type="nucleotide sequence ID" value="NZ_FOJA01000001.1"/>
</dbReference>
<feature type="transmembrane region" description="Helical" evidence="1">
    <location>
        <begin position="85"/>
        <end position="111"/>
    </location>
</feature>
<protein>
    <submittedName>
        <fullName evidence="3">Uncharacterized membrane protein YccF, DUF307 family</fullName>
    </submittedName>
</protein>
<dbReference type="EMBL" id="FOJA01000001">
    <property type="protein sequence ID" value="SEW20345.1"/>
    <property type="molecule type" value="Genomic_DNA"/>
</dbReference>
<sequence length="130" mass="14099">MSDDSPSIIVRAIWFVAVGWWLTGLLLSAAWAISLTIVGLPVGVKLVNYVPKALTLKSSEDSDVNRIEVGRSSGSSPGLLVRGAYFVFVGWWASLAWTVVAYVLCLSVLGLPVGIKMFNKLPKVLSLYEE</sequence>
<dbReference type="OrthoDB" id="196891at2157"/>
<keyword evidence="1" id="KW-0812">Transmembrane</keyword>
<proteinExistence type="predicted"/>